<dbReference type="eggNOG" id="COG1719">
    <property type="taxonomic scope" value="Bacteria"/>
</dbReference>
<dbReference type="EMBL" id="CP000909">
    <property type="protein sequence ID" value="ABY36859.1"/>
    <property type="molecule type" value="Genomic_DNA"/>
</dbReference>
<dbReference type="RefSeq" id="WP_012259512.1">
    <property type="nucleotide sequence ID" value="NC_010175.1"/>
</dbReference>
<dbReference type="PATRIC" id="fig|324602.8.peg.4134"/>
<protein>
    <submittedName>
        <fullName evidence="2">Bacteriochlorophyll 4-vinyl reductase</fullName>
    </submittedName>
</protein>
<dbReference type="InterPro" id="IPR004096">
    <property type="entry name" value="V4R"/>
</dbReference>
<dbReference type="GO" id="GO:0030494">
    <property type="term" value="P:bacteriochlorophyll biosynthetic process"/>
    <property type="evidence" value="ECO:0007669"/>
    <property type="project" value="InterPro"/>
</dbReference>
<dbReference type="Gene3D" id="3.30.1380.20">
    <property type="entry name" value="Trafficking protein particle complex subunit 3"/>
    <property type="match status" value="1"/>
</dbReference>
<dbReference type="PANTHER" id="PTHR35090:SF1">
    <property type="entry name" value="SLR0144 PROTEIN"/>
    <property type="match status" value="1"/>
</dbReference>
<dbReference type="SMART" id="SM00989">
    <property type="entry name" value="V4R"/>
    <property type="match status" value="1"/>
</dbReference>
<dbReference type="HOGENOM" id="CLU_092419_0_0_0"/>
<organism evidence="2 3">
    <name type="scientific">Chloroflexus aurantiacus (strain ATCC 29366 / DSM 635 / J-10-fl)</name>
    <dbReference type="NCBI Taxonomy" id="324602"/>
    <lineage>
        <taxon>Bacteria</taxon>
        <taxon>Bacillati</taxon>
        <taxon>Chloroflexota</taxon>
        <taxon>Chloroflexia</taxon>
        <taxon>Chloroflexales</taxon>
        <taxon>Chloroflexineae</taxon>
        <taxon>Chloroflexaceae</taxon>
        <taxon>Chloroflexus</taxon>
    </lineage>
</organism>
<dbReference type="InterPro" id="IPR024096">
    <property type="entry name" value="NO_sig/Golgi_transp_ligand-bd"/>
</dbReference>
<dbReference type="STRING" id="324602.Caur_3677"/>
<dbReference type="GO" id="GO:0015979">
    <property type="term" value="P:photosynthesis"/>
    <property type="evidence" value="ECO:0007669"/>
    <property type="project" value="InterPro"/>
</dbReference>
<reference evidence="3" key="1">
    <citation type="journal article" date="2011" name="BMC Genomics">
        <title>Complete genome sequence of the filamentous anoxygenic phototrophic bacterium Chloroflexus aurantiacus.</title>
        <authorList>
            <person name="Tang K.H."/>
            <person name="Barry K."/>
            <person name="Chertkov O."/>
            <person name="Dalin E."/>
            <person name="Han C.S."/>
            <person name="Hauser L.J."/>
            <person name="Honchak B.M."/>
            <person name="Karbach L.E."/>
            <person name="Land M.L."/>
            <person name="Lapidus A."/>
            <person name="Larimer F.W."/>
            <person name="Mikhailova N."/>
            <person name="Pitluck S."/>
            <person name="Pierson B.K."/>
            <person name="Blankenship R.E."/>
        </authorList>
    </citation>
    <scope>NUCLEOTIDE SEQUENCE [LARGE SCALE GENOMIC DNA]</scope>
    <source>
        <strain evidence="3">ATCC 29366 / DSM 635 / J-10-fl</strain>
    </source>
</reference>
<dbReference type="EnsemblBacteria" id="ABY36859">
    <property type="protein sequence ID" value="ABY36859"/>
    <property type="gene ID" value="Caur_3677"/>
</dbReference>
<dbReference type="InterPro" id="IPR010249">
    <property type="entry name" value="BchJ"/>
</dbReference>
<dbReference type="KEGG" id="cau:Caur_3677"/>
<sequence>MQEVATEARIGPNSIIQTVAAARAQYGEEAVADWLRRTGRGHLLEAMPDHMLPESEFGDLIADLRFWLGVSAAADVLAQSGDLTAQYVATHRVPVPIRWLLPRLPVGLALRIFLPAIARHAWTFAGSGRFGYTLQPAWRLTLADSVEARGVRATEPVCAYYRAAFEGLLRRVVCDRLRVHEVACRAMGTGRCEFAVELSR</sequence>
<dbReference type="InParanoid" id="A9WB66"/>
<accession>A9WB66</accession>
<dbReference type="AlphaFoldDB" id="A9WB66"/>
<gene>
    <name evidence="2" type="ordered locus">Caur_3677</name>
</gene>
<name>A9WB66_CHLAA</name>
<keyword evidence="3" id="KW-1185">Reference proteome</keyword>
<dbReference type="Pfam" id="PF02830">
    <property type="entry name" value="V4R"/>
    <property type="match status" value="1"/>
</dbReference>
<evidence type="ECO:0000313" key="3">
    <source>
        <dbReference type="Proteomes" id="UP000002008"/>
    </source>
</evidence>
<evidence type="ECO:0000313" key="2">
    <source>
        <dbReference type="EMBL" id="ABY36859.1"/>
    </source>
</evidence>
<feature type="domain" description="4-vinyl reductase 4VR" evidence="1">
    <location>
        <begin position="137"/>
        <end position="198"/>
    </location>
</feature>
<dbReference type="NCBIfam" id="TIGR02019">
    <property type="entry name" value="BchJ"/>
    <property type="match status" value="1"/>
</dbReference>
<evidence type="ECO:0000259" key="1">
    <source>
        <dbReference type="SMART" id="SM00989"/>
    </source>
</evidence>
<dbReference type="Proteomes" id="UP000002008">
    <property type="component" value="Chromosome"/>
</dbReference>
<dbReference type="SUPFAM" id="SSF111126">
    <property type="entry name" value="Ligand-binding domain in the NO signalling and Golgi transport"/>
    <property type="match status" value="1"/>
</dbReference>
<proteinExistence type="predicted"/>
<dbReference type="PANTHER" id="PTHR35090">
    <property type="entry name" value="DNA-DIRECTED RNA POLYMERASE SUBUNIT I"/>
    <property type="match status" value="1"/>
</dbReference>